<keyword evidence="3" id="KW-1003">Cell membrane</keyword>
<feature type="transmembrane region" description="Helical" evidence="7">
    <location>
        <begin position="185"/>
        <end position="207"/>
    </location>
</feature>
<dbReference type="InterPro" id="IPR035906">
    <property type="entry name" value="MetI-like_sf"/>
</dbReference>
<dbReference type="RefSeq" id="WP_108995561.1">
    <property type="nucleotide sequence ID" value="NZ_BDQX01000390.1"/>
</dbReference>
<dbReference type="AlphaFoldDB" id="A0A2R5EZY9"/>
<evidence type="ECO:0000256" key="5">
    <source>
        <dbReference type="ARBA" id="ARBA00022989"/>
    </source>
</evidence>
<dbReference type="SUPFAM" id="SSF161098">
    <property type="entry name" value="MetI-like"/>
    <property type="match status" value="1"/>
</dbReference>
<reference evidence="9 10" key="1">
    <citation type="submission" date="2017-08" db="EMBL/GenBank/DDBJ databases">
        <title>Substantial Increase in Enzyme Production by Combined Drug-Resistance Mutations in Paenibacillus agaridevorans.</title>
        <authorList>
            <person name="Tanaka Y."/>
            <person name="Funane K."/>
            <person name="Hosaka T."/>
            <person name="Shiwa Y."/>
            <person name="Fujita N."/>
            <person name="Miyazaki T."/>
            <person name="Yoshikawa H."/>
            <person name="Murakami K."/>
            <person name="Kasahara K."/>
            <person name="Inaoka T."/>
            <person name="Hiraga Y."/>
            <person name="Ochi K."/>
        </authorList>
    </citation>
    <scope>NUCLEOTIDE SEQUENCE [LARGE SCALE GENOMIC DNA]</scope>
    <source>
        <strain evidence="9 10">T-3040</strain>
    </source>
</reference>
<keyword evidence="10" id="KW-1185">Reference proteome</keyword>
<evidence type="ECO:0000313" key="9">
    <source>
        <dbReference type="EMBL" id="GBG11219.1"/>
    </source>
</evidence>
<dbReference type="GO" id="GO:0005886">
    <property type="term" value="C:plasma membrane"/>
    <property type="evidence" value="ECO:0007669"/>
    <property type="project" value="UniProtKB-SubCell"/>
</dbReference>
<keyword evidence="4 7" id="KW-0812">Transmembrane</keyword>
<feature type="transmembrane region" description="Helical" evidence="7">
    <location>
        <begin position="112"/>
        <end position="132"/>
    </location>
</feature>
<keyword evidence="6 7" id="KW-0472">Membrane</keyword>
<evidence type="ECO:0000256" key="2">
    <source>
        <dbReference type="ARBA" id="ARBA00022448"/>
    </source>
</evidence>
<name>A0A2R5EZY9_9BACL</name>
<feature type="domain" description="ABC transmembrane type-1" evidence="8">
    <location>
        <begin position="77"/>
        <end position="281"/>
    </location>
</feature>
<gene>
    <name evidence="9" type="ORF">PAT3040_06011</name>
</gene>
<evidence type="ECO:0000256" key="3">
    <source>
        <dbReference type="ARBA" id="ARBA00022475"/>
    </source>
</evidence>
<comment type="subcellular location">
    <subcellularLocation>
        <location evidence="1 7">Cell membrane</location>
        <topology evidence="1 7">Multi-pass membrane protein</topology>
    </subcellularLocation>
</comment>
<feature type="transmembrane region" description="Helical" evidence="7">
    <location>
        <begin position="144"/>
        <end position="164"/>
    </location>
</feature>
<accession>A0A2R5EZY9</accession>
<proteinExistence type="inferred from homology"/>
<evidence type="ECO:0000256" key="1">
    <source>
        <dbReference type="ARBA" id="ARBA00004651"/>
    </source>
</evidence>
<dbReference type="Pfam" id="PF00528">
    <property type="entry name" value="BPD_transp_1"/>
    <property type="match status" value="1"/>
</dbReference>
<keyword evidence="2 7" id="KW-0813">Transport</keyword>
<evidence type="ECO:0000256" key="4">
    <source>
        <dbReference type="ARBA" id="ARBA00022692"/>
    </source>
</evidence>
<dbReference type="EMBL" id="BDQX01000390">
    <property type="protein sequence ID" value="GBG11219.1"/>
    <property type="molecule type" value="Genomic_DNA"/>
</dbReference>
<dbReference type="PANTHER" id="PTHR43744:SF9">
    <property type="entry name" value="POLYGALACTURONAN_RHAMNOGALACTURONAN TRANSPORT SYSTEM PERMEASE PROTEIN YTCP"/>
    <property type="match status" value="1"/>
</dbReference>
<feature type="transmembrane region" description="Helical" evidence="7">
    <location>
        <begin position="263"/>
        <end position="282"/>
    </location>
</feature>
<dbReference type="Gene3D" id="1.10.3720.10">
    <property type="entry name" value="MetI-like"/>
    <property type="match status" value="1"/>
</dbReference>
<evidence type="ECO:0000259" key="8">
    <source>
        <dbReference type="PROSITE" id="PS50928"/>
    </source>
</evidence>
<evidence type="ECO:0000256" key="7">
    <source>
        <dbReference type="RuleBase" id="RU363032"/>
    </source>
</evidence>
<organism evidence="9 10">
    <name type="scientific">Paenibacillus agaridevorans</name>
    <dbReference type="NCBI Taxonomy" id="171404"/>
    <lineage>
        <taxon>Bacteria</taxon>
        <taxon>Bacillati</taxon>
        <taxon>Bacillota</taxon>
        <taxon>Bacilli</taxon>
        <taxon>Bacillales</taxon>
        <taxon>Paenibacillaceae</taxon>
        <taxon>Paenibacillus</taxon>
    </lineage>
</organism>
<evidence type="ECO:0000313" key="10">
    <source>
        <dbReference type="Proteomes" id="UP000245202"/>
    </source>
</evidence>
<dbReference type="GO" id="GO:0055085">
    <property type="term" value="P:transmembrane transport"/>
    <property type="evidence" value="ECO:0007669"/>
    <property type="project" value="InterPro"/>
</dbReference>
<evidence type="ECO:0000256" key="6">
    <source>
        <dbReference type="ARBA" id="ARBA00023136"/>
    </source>
</evidence>
<comment type="caution">
    <text evidence="9">The sequence shown here is derived from an EMBL/GenBank/DDBJ whole genome shotgun (WGS) entry which is preliminary data.</text>
</comment>
<feature type="transmembrane region" description="Helical" evidence="7">
    <location>
        <begin position="80"/>
        <end position="100"/>
    </location>
</feature>
<protein>
    <submittedName>
        <fullName evidence="9">ABC transporter permease</fullName>
    </submittedName>
</protein>
<dbReference type="PANTHER" id="PTHR43744">
    <property type="entry name" value="ABC TRANSPORTER PERMEASE PROTEIN MG189-RELATED-RELATED"/>
    <property type="match status" value="1"/>
</dbReference>
<comment type="similarity">
    <text evidence="7">Belongs to the binding-protein-dependent transport system permease family.</text>
</comment>
<feature type="transmembrane region" description="Helical" evidence="7">
    <location>
        <begin position="12"/>
        <end position="34"/>
    </location>
</feature>
<dbReference type="Proteomes" id="UP000245202">
    <property type="component" value="Unassembled WGS sequence"/>
</dbReference>
<dbReference type="CDD" id="cd06261">
    <property type="entry name" value="TM_PBP2"/>
    <property type="match status" value="1"/>
</dbReference>
<sequence length="297" mass="33286">MKAFSRMTFGEAAFQVIAVVTVTLLCISTLYPFIHVLSVSLSSPAEAIRPGIHLYPKAFTMAAYEQAVKLQGIWVGFGNTIYRTLVGTFLSVFVMSLGAYALSKKHLPHRSFITMAVIVTMFFSGGLIPTFLLIKEIGLYDTRWALIIPGLFNTFYMLIMRNFFMSIPSELEESVKIDGANDLRILFQLVLPLSKPILATISLWIAVYHWNEWFNGLIYIQDQSKIVLQIYLRRLIVENSDADVQLLMQQAAGDSIPIVPETIKAAVLMIGTIPLLLVFPFIQKHFVKGIMLGSLKG</sequence>
<keyword evidence="5 7" id="KW-1133">Transmembrane helix</keyword>
<dbReference type="InterPro" id="IPR000515">
    <property type="entry name" value="MetI-like"/>
</dbReference>
<dbReference type="PROSITE" id="PS50928">
    <property type="entry name" value="ABC_TM1"/>
    <property type="match status" value="1"/>
</dbReference>